<sequence length="277" mass="29196">MDKEEWAGRVGDVWATEQRRTDRTFEPVDKALVDAAVAAVEGIAAPHILDVGCGAGTTSFSLAARLRDAGITGIDLSPALSGAATARAAALPDGIAGRCRFEQADATVWAGGSGFDLLVSRHGVMFFDDSVAAFAHLRTLAKVGGRLAFSCFRSPKENDWVAKFAHLMPGGAADPHAPGPFAFADRDRVAAILADAGWQDARATALDFAYVAGAGDDPVADANDFFQRIGPVSRAIRELDDAGREALRVALDEQVRAHHADGVVSFPAAAWIWEARA</sequence>
<dbReference type="GO" id="GO:0008168">
    <property type="term" value="F:methyltransferase activity"/>
    <property type="evidence" value="ECO:0007669"/>
    <property type="project" value="UniProtKB-KW"/>
</dbReference>
<organism evidence="5 6">
    <name type="scientific">Sphingomonas oryzagri</name>
    <dbReference type="NCBI Taxonomy" id="3042314"/>
    <lineage>
        <taxon>Bacteria</taxon>
        <taxon>Pseudomonadati</taxon>
        <taxon>Pseudomonadota</taxon>
        <taxon>Alphaproteobacteria</taxon>
        <taxon>Sphingomonadales</taxon>
        <taxon>Sphingomonadaceae</taxon>
        <taxon>Sphingomonas</taxon>
    </lineage>
</organism>
<name>A0ABT6MY58_9SPHN</name>
<dbReference type="GO" id="GO:0032259">
    <property type="term" value="P:methylation"/>
    <property type="evidence" value="ECO:0007669"/>
    <property type="project" value="UniProtKB-KW"/>
</dbReference>
<evidence type="ECO:0000256" key="1">
    <source>
        <dbReference type="ARBA" id="ARBA00022603"/>
    </source>
</evidence>
<gene>
    <name evidence="5" type="ORF">QGN17_04530</name>
</gene>
<evidence type="ECO:0000256" key="2">
    <source>
        <dbReference type="ARBA" id="ARBA00022679"/>
    </source>
</evidence>
<dbReference type="SUPFAM" id="SSF53335">
    <property type="entry name" value="S-adenosyl-L-methionine-dependent methyltransferases"/>
    <property type="match status" value="1"/>
</dbReference>
<dbReference type="CDD" id="cd02440">
    <property type="entry name" value="AdoMet_MTases"/>
    <property type="match status" value="1"/>
</dbReference>
<dbReference type="InterPro" id="IPR029063">
    <property type="entry name" value="SAM-dependent_MTases_sf"/>
</dbReference>
<keyword evidence="3" id="KW-0949">S-adenosyl-L-methionine</keyword>
<dbReference type="Gene3D" id="3.40.50.150">
    <property type="entry name" value="Vaccinia Virus protein VP39"/>
    <property type="match status" value="1"/>
</dbReference>
<evidence type="ECO:0000259" key="4">
    <source>
        <dbReference type="Pfam" id="PF08242"/>
    </source>
</evidence>
<feature type="domain" description="Methyltransferase type 12" evidence="4">
    <location>
        <begin position="49"/>
        <end position="147"/>
    </location>
</feature>
<dbReference type="Pfam" id="PF08242">
    <property type="entry name" value="Methyltransf_12"/>
    <property type="match status" value="1"/>
</dbReference>
<dbReference type="Proteomes" id="UP001160625">
    <property type="component" value="Unassembled WGS sequence"/>
</dbReference>
<keyword evidence="1 5" id="KW-0489">Methyltransferase</keyword>
<protein>
    <submittedName>
        <fullName evidence="5">Methyltransferase domain-containing protein</fullName>
    </submittedName>
</protein>
<keyword evidence="6" id="KW-1185">Reference proteome</keyword>
<keyword evidence="2" id="KW-0808">Transferase</keyword>
<evidence type="ECO:0000256" key="3">
    <source>
        <dbReference type="ARBA" id="ARBA00022691"/>
    </source>
</evidence>
<dbReference type="PANTHER" id="PTHR43464:SF19">
    <property type="entry name" value="UBIQUINONE BIOSYNTHESIS O-METHYLTRANSFERASE, MITOCHONDRIAL"/>
    <property type="match status" value="1"/>
</dbReference>
<proteinExistence type="predicted"/>
<dbReference type="RefSeq" id="WP_281043318.1">
    <property type="nucleotide sequence ID" value="NZ_JARYGZ010000001.1"/>
</dbReference>
<dbReference type="EMBL" id="JARYGZ010000001">
    <property type="protein sequence ID" value="MDH7637989.1"/>
    <property type="molecule type" value="Genomic_DNA"/>
</dbReference>
<evidence type="ECO:0000313" key="6">
    <source>
        <dbReference type="Proteomes" id="UP001160625"/>
    </source>
</evidence>
<accession>A0ABT6MY58</accession>
<evidence type="ECO:0000313" key="5">
    <source>
        <dbReference type="EMBL" id="MDH7637989.1"/>
    </source>
</evidence>
<dbReference type="InterPro" id="IPR013217">
    <property type="entry name" value="Methyltransf_12"/>
</dbReference>
<comment type="caution">
    <text evidence="5">The sequence shown here is derived from an EMBL/GenBank/DDBJ whole genome shotgun (WGS) entry which is preliminary data.</text>
</comment>
<dbReference type="PANTHER" id="PTHR43464">
    <property type="entry name" value="METHYLTRANSFERASE"/>
    <property type="match status" value="1"/>
</dbReference>
<reference evidence="5" key="1">
    <citation type="submission" date="2023-04" db="EMBL/GenBank/DDBJ databases">
        <title>Sphingomonas sp. MAHUQ-71 isolated from rice field.</title>
        <authorList>
            <person name="Huq M.A."/>
        </authorList>
    </citation>
    <scope>NUCLEOTIDE SEQUENCE</scope>
    <source>
        <strain evidence="5">MAHUQ-71</strain>
    </source>
</reference>